<dbReference type="SMART" id="SM00862">
    <property type="entry name" value="Trans_reg_C"/>
    <property type="match status" value="1"/>
</dbReference>
<evidence type="ECO:0000256" key="4">
    <source>
        <dbReference type="ARBA" id="ARBA00023163"/>
    </source>
</evidence>
<dbReference type="InterPro" id="IPR005158">
    <property type="entry name" value="BTAD"/>
</dbReference>
<dbReference type="InterPro" id="IPR001867">
    <property type="entry name" value="OmpR/PhoB-type_DNA-bd"/>
</dbReference>
<dbReference type="InterPro" id="IPR036388">
    <property type="entry name" value="WH-like_DNA-bd_sf"/>
</dbReference>
<reference evidence="8" key="1">
    <citation type="submission" date="2021-01" db="EMBL/GenBank/DDBJ databases">
        <title>Whole genome shotgun sequence of Actinoplanes rishiriensis NBRC 108556.</title>
        <authorList>
            <person name="Komaki H."/>
            <person name="Tamura T."/>
        </authorList>
    </citation>
    <scope>NUCLEOTIDE SEQUENCE</scope>
    <source>
        <strain evidence="8">NBRC 108556</strain>
    </source>
</reference>
<dbReference type="SUPFAM" id="SSF48452">
    <property type="entry name" value="TPR-like"/>
    <property type="match status" value="1"/>
</dbReference>
<dbReference type="RefSeq" id="WP_203786495.1">
    <property type="nucleotide sequence ID" value="NZ_BOMV01000073.1"/>
</dbReference>
<dbReference type="SMART" id="SM01043">
    <property type="entry name" value="BTAD"/>
    <property type="match status" value="1"/>
</dbReference>
<evidence type="ECO:0000259" key="7">
    <source>
        <dbReference type="SMART" id="SM01043"/>
    </source>
</evidence>
<evidence type="ECO:0000256" key="1">
    <source>
        <dbReference type="ARBA" id="ARBA00005820"/>
    </source>
</evidence>
<name>A0A919K4Q1_9ACTN</name>
<dbReference type="SUPFAM" id="SSF46894">
    <property type="entry name" value="C-terminal effector domain of the bipartite response regulators"/>
    <property type="match status" value="1"/>
</dbReference>
<dbReference type="Pfam" id="PF00931">
    <property type="entry name" value="NB-ARC"/>
    <property type="match status" value="1"/>
</dbReference>
<sequence length="606" mass="65249">MLTRDVRDTEIRVLGAVEIWAAGRPLHLPRRQLATVIGLLALQTGQVVSFERMIDVLWPDHAPKTARAVLQTRVSELRALLQSGGFEGRLITHGDGYSLSIPPEQIDATRFCRAVSEARRAVAPPDACRLLRAALGLWRGPVLGGPPASGLLDGLVRQLDSQRLTAIEDLLALETGMDTPHNSVDEFVGLTASNPERERLTGQIMLALQRAGRTAEAFTVYERTRRWLADELGVDPGAELQGIHLDLLRATSRKAGATARDTADPPAPATPSGRVPRTLPSDLLDFTGRAVEAGYLADLASRDRGDGVLVMAVCGQAGVGKTALTVHVAHHLQSRFGDGQLYADLHGTNCAPATPHDVLGRFLRALGTTRLPDTLDERIDVYRDLLADRRMLVVLDDAMSDEQVRPLIPGGSGCVVLVNGRPRLGAALGARTLRLDVLSPADAVRLLSRVVGGERVKVAPAATAELARACGHLPLALRIAGARLQSRPHWTVSDLAGRLRDESHRLDELAYGPLDVRHSIAGSIASLGPEARRLLRRLAALNPAEITAEAAAALLAMQPARADDLLEELYDAHLVEPAGREPAYGRHYRMPDLVRLGAQEPAPECP</sequence>
<dbReference type="SUPFAM" id="SSF52540">
    <property type="entry name" value="P-loop containing nucleoside triphosphate hydrolases"/>
    <property type="match status" value="1"/>
</dbReference>
<dbReference type="Gene3D" id="1.10.10.10">
    <property type="entry name" value="Winged helix-like DNA-binding domain superfamily/Winged helix DNA-binding domain"/>
    <property type="match status" value="1"/>
</dbReference>
<keyword evidence="2" id="KW-0805">Transcription regulation</keyword>
<gene>
    <name evidence="8" type="ORF">Ari01nite_69740</name>
</gene>
<evidence type="ECO:0000256" key="3">
    <source>
        <dbReference type="ARBA" id="ARBA00023125"/>
    </source>
</evidence>
<dbReference type="PRINTS" id="PR00364">
    <property type="entry name" value="DISEASERSIST"/>
</dbReference>
<dbReference type="PANTHER" id="PTHR35807">
    <property type="entry name" value="TRANSCRIPTIONAL REGULATOR REDD-RELATED"/>
    <property type="match status" value="1"/>
</dbReference>
<dbReference type="InterPro" id="IPR016032">
    <property type="entry name" value="Sig_transdc_resp-reg_C-effctor"/>
</dbReference>
<keyword evidence="4" id="KW-0804">Transcription</keyword>
<dbReference type="GO" id="GO:0003677">
    <property type="term" value="F:DNA binding"/>
    <property type="evidence" value="ECO:0007669"/>
    <property type="project" value="UniProtKB-KW"/>
</dbReference>
<keyword evidence="9" id="KW-1185">Reference proteome</keyword>
<dbReference type="InterPro" id="IPR027417">
    <property type="entry name" value="P-loop_NTPase"/>
</dbReference>
<protein>
    <recommendedName>
        <fullName evidence="10">SARP family transcriptional regulator</fullName>
    </recommendedName>
</protein>
<evidence type="ECO:0000313" key="9">
    <source>
        <dbReference type="Proteomes" id="UP000636960"/>
    </source>
</evidence>
<dbReference type="InterPro" id="IPR002182">
    <property type="entry name" value="NB-ARC"/>
</dbReference>
<dbReference type="EMBL" id="BOMV01000073">
    <property type="protein sequence ID" value="GIE99509.1"/>
    <property type="molecule type" value="Genomic_DNA"/>
</dbReference>
<feature type="region of interest" description="Disordered" evidence="5">
    <location>
        <begin position="256"/>
        <end position="279"/>
    </location>
</feature>
<comment type="similarity">
    <text evidence="1">Belongs to the AfsR/DnrI/RedD regulatory family.</text>
</comment>
<evidence type="ECO:0000259" key="6">
    <source>
        <dbReference type="SMART" id="SM00862"/>
    </source>
</evidence>
<accession>A0A919K4Q1</accession>
<proteinExistence type="inferred from homology"/>
<dbReference type="GO" id="GO:0043531">
    <property type="term" value="F:ADP binding"/>
    <property type="evidence" value="ECO:0007669"/>
    <property type="project" value="InterPro"/>
</dbReference>
<dbReference type="InterPro" id="IPR011990">
    <property type="entry name" value="TPR-like_helical_dom_sf"/>
</dbReference>
<dbReference type="GO" id="GO:0006355">
    <property type="term" value="P:regulation of DNA-templated transcription"/>
    <property type="evidence" value="ECO:0007669"/>
    <property type="project" value="InterPro"/>
</dbReference>
<keyword evidence="3" id="KW-0238">DNA-binding</keyword>
<dbReference type="Pfam" id="PF03704">
    <property type="entry name" value="BTAD"/>
    <property type="match status" value="1"/>
</dbReference>
<dbReference type="CDD" id="cd15831">
    <property type="entry name" value="BTAD"/>
    <property type="match status" value="1"/>
</dbReference>
<evidence type="ECO:0008006" key="10">
    <source>
        <dbReference type="Google" id="ProtNLM"/>
    </source>
</evidence>
<feature type="domain" description="OmpR/PhoB-type" evidence="6">
    <location>
        <begin position="23"/>
        <end position="99"/>
    </location>
</feature>
<dbReference type="GO" id="GO:0000160">
    <property type="term" value="P:phosphorelay signal transduction system"/>
    <property type="evidence" value="ECO:0007669"/>
    <property type="project" value="InterPro"/>
</dbReference>
<dbReference type="InterPro" id="IPR051677">
    <property type="entry name" value="AfsR-DnrI-RedD_regulator"/>
</dbReference>
<evidence type="ECO:0000256" key="5">
    <source>
        <dbReference type="SAM" id="MobiDB-lite"/>
    </source>
</evidence>
<dbReference type="AlphaFoldDB" id="A0A919K4Q1"/>
<comment type="caution">
    <text evidence="8">The sequence shown here is derived from an EMBL/GenBank/DDBJ whole genome shotgun (WGS) entry which is preliminary data.</text>
</comment>
<dbReference type="Gene3D" id="3.40.50.300">
    <property type="entry name" value="P-loop containing nucleotide triphosphate hydrolases"/>
    <property type="match status" value="1"/>
</dbReference>
<dbReference type="PANTHER" id="PTHR35807:SF1">
    <property type="entry name" value="TRANSCRIPTIONAL REGULATOR REDD"/>
    <property type="match status" value="1"/>
</dbReference>
<dbReference type="Proteomes" id="UP000636960">
    <property type="component" value="Unassembled WGS sequence"/>
</dbReference>
<organism evidence="8 9">
    <name type="scientific">Paractinoplanes rishiriensis</name>
    <dbReference type="NCBI Taxonomy" id="1050105"/>
    <lineage>
        <taxon>Bacteria</taxon>
        <taxon>Bacillati</taxon>
        <taxon>Actinomycetota</taxon>
        <taxon>Actinomycetes</taxon>
        <taxon>Micromonosporales</taxon>
        <taxon>Micromonosporaceae</taxon>
        <taxon>Paractinoplanes</taxon>
    </lineage>
</organism>
<dbReference type="Gene3D" id="1.25.40.10">
    <property type="entry name" value="Tetratricopeptide repeat domain"/>
    <property type="match status" value="1"/>
</dbReference>
<evidence type="ECO:0000256" key="2">
    <source>
        <dbReference type="ARBA" id="ARBA00023015"/>
    </source>
</evidence>
<feature type="domain" description="Bacterial transcriptional activator" evidence="7">
    <location>
        <begin position="106"/>
        <end position="248"/>
    </location>
</feature>
<evidence type="ECO:0000313" key="8">
    <source>
        <dbReference type="EMBL" id="GIE99509.1"/>
    </source>
</evidence>